<protein>
    <submittedName>
        <fullName evidence="1">Uncharacterized protein</fullName>
    </submittedName>
</protein>
<comment type="caution">
    <text evidence="1">The sequence shown here is derived from an EMBL/GenBank/DDBJ whole genome shotgun (WGS) entry which is preliminary data.</text>
</comment>
<dbReference type="EMBL" id="CM023481">
    <property type="protein sequence ID" value="KAH6944732.1"/>
    <property type="molecule type" value="Genomic_DNA"/>
</dbReference>
<organism evidence="1 2">
    <name type="scientific">Hyalomma asiaticum</name>
    <name type="common">Tick</name>
    <dbReference type="NCBI Taxonomy" id="266040"/>
    <lineage>
        <taxon>Eukaryota</taxon>
        <taxon>Metazoa</taxon>
        <taxon>Ecdysozoa</taxon>
        <taxon>Arthropoda</taxon>
        <taxon>Chelicerata</taxon>
        <taxon>Arachnida</taxon>
        <taxon>Acari</taxon>
        <taxon>Parasitiformes</taxon>
        <taxon>Ixodida</taxon>
        <taxon>Ixodoidea</taxon>
        <taxon>Ixodidae</taxon>
        <taxon>Hyalomminae</taxon>
        <taxon>Hyalomma</taxon>
    </lineage>
</organism>
<evidence type="ECO:0000313" key="1">
    <source>
        <dbReference type="EMBL" id="KAH6944732.1"/>
    </source>
</evidence>
<evidence type="ECO:0000313" key="2">
    <source>
        <dbReference type="Proteomes" id="UP000821845"/>
    </source>
</evidence>
<gene>
    <name evidence="1" type="ORF">HPB50_004614</name>
</gene>
<reference evidence="1" key="1">
    <citation type="submission" date="2020-05" db="EMBL/GenBank/DDBJ databases">
        <title>Large-scale comparative analyses of tick genomes elucidate their genetic diversity and vector capacities.</title>
        <authorList>
            <person name="Jia N."/>
            <person name="Wang J."/>
            <person name="Shi W."/>
            <person name="Du L."/>
            <person name="Sun Y."/>
            <person name="Zhan W."/>
            <person name="Jiang J."/>
            <person name="Wang Q."/>
            <person name="Zhang B."/>
            <person name="Ji P."/>
            <person name="Sakyi L.B."/>
            <person name="Cui X."/>
            <person name="Yuan T."/>
            <person name="Jiang B."/>
            <person name="Yang W."/>
            <person name="Lam T.T.-Y."/>
            <person name="Chang Q."/>
            <person name="Ding S."/>
            <person name="Wang X."/>
            <person name="Zhu J."/>
            <person name="Ruan X."/>
            <person name="Zhao L."/>
            <person name="Wei J."/>
            <person name="Que T."/>
            <person name="Du C."/>
            <person name="Cheng J."/>
            <person name="Dai P."/>
            <person name="Han X."/>
            <person name="Huang E."/>
            <person name="Gao Y."/>
            <person name="Liu J."/>
            <person name="Shao H."/>
            <person name="Ye R."/>
            <person name="Li L."/>
            <person name="Wei W."/>
            <person name="Wang X."/>
            <person name="Wang C."/>
            <person name="Yang T."/>
            <person name="Huo Q."/>
            <person name="Li W."/>
            <person name="Guo W."/>
            <person name="Chen H."/>
            <person name="Zhou L."/>
            <person name="Ni X."/>
            <person name="Tian J."/>
            <person name="Zhou Y."/>
            <person name="Sheng Y."/>
            <person name="Liu T."/>
            <person name="Pan Y."/>
            <person name="Xia L."/>
            <person name="Li J."/>
            <person name="Zhao F."/>
            <person name="Cao W."/>
        </authorList>
    </citation>
    <scope>NUCLEOTIDE SEQUENCE</scope>
    <source>
        <strain evidence="1">Hyas-2018</strain>
    </source>
</reference>
<proteinExistence type="predicted"/>
<dbReference type="Proteomes" id="UP000821845">
    <property type="component" value="Chromosome 1"/>
</dbReference>
<accession>A0ACB7TB38</accession>
<keyword evidence="2" id="KW-1185">Reference proteome</keyword>
<sequence>MGIPNHELDLAFTAEEICVVLSNIILSTAPGRDQINNKILRNLDGAALDSLLEYINTFGKKGEPHRSGDTLI</sequence>
<name>A0ACB7TB38_HYAAI</name>